<sequence length="66" mass="7767">MESQYEKLKRPTLKDLLESWGRIASNQPWRDLIADLLELDEPDRTTEMAKLNVSNLEEDETLHIVQ</sequence>
<gene>
    <name evidence="1" type="ORF">PECUL_23A026664</name>
</gene>
<name>A0AAD1W8M8_PELCU</name>
<protein>
    <submittedName>
        <fullName evidence="1">Uncharacterized protein</fullName>
    </submittedName>
</protein>
<dbReference type="EMBL" id="OW240916">
    <property type="protein sequence ID" value="CAH2293228.1"/>
    <property type="molecule type" value="Genomic_DNA"/>
</dbReference>
<feature type="non-terminal residue" evidence="1">
    <location>
        <position position="66"/>
    </location>
</feature>
<evidence type="ECO:0000313" key="1">
    <source>
        <dbReference type="EMBL" id="CAH2293228.1"/>
    </source>
</evidence>
<dbReference type="AlphaFoldDB" id="A0AAD1W8M8"/>
<organism evidence="1 2">
    <name type="scientific">Pelobates cultripes</name>
    <name type="common">Western spadefoot toad</name>
    <dbReference type="NCBI Taxonomy" id="61616"/>
    <lineage>
        <taxon>Eukaryota</taxon>
        <taxon>Metazoa</taxon>
        <taxon>Chordata</taxon>
        <taxon>Craniata</taxon>
        <taxon>Vertebrata</taxon>
        <taxon>Euteleostomi</taxon>
        <taxon>Amphibia</taxon>
        <taxon>Batrachia</taxon>
        <taxon>Anura</taxon>
        <taxon>Pelobatoidea</taxon>
        <taxon>Pelobatidae</taxon>
        <taxon>Pelobates</taxon>
    </lineage>
</organism>
<keyword evidence="2" id="KW-1185">Reference proteome</keyword>
<dbReference type="Proteomes" id="UP001295444">
    <property type="component" value="Chromosome 05"/>
</dbReference>
<proteinExistence type="predicted"/>
<reference evidence="1" key="1">
    <citation type="submission" date="2022-03" db="EMBL/GenBank/DDBJ databases">
        <authorList>
            <person name="Alioto T."/>
            <person name="Alioto T."/>
            <person name="Gomez Garrido J."/>
        </authorList>
    </citation>
    <scope>NUCLEOTIDE SEQUENCE</scope>
</reference>
<accession>A0AAD1W8M8</accession>
<evidence type="ECO:0000313" key="2">
    <source>
        <dbReference type="Proteomes" id="UP001295444"/>
    </source>
</evidence>